<evidence type="ECO:0000313" key="2">
    <source>
        <dbReference type="Proteomes" id="UP000887569"/>
    </source>
</evidence>
<organism evidence="2 3">
    <name type="scientific">Parascaris univalens</name>
    <name type="common">Nematode worm</name>
    <dbReference type="NCBI Taxonomy" id="6257"/>
    <lineage>
        <taxon>Eukaryota</taxon>
        <taxon>Metazoa</taxon>
        <taxon>Ecdysozoa</taxon>
        <taxon>Nematoda</taxon>
        <taxon>Chromadorea</taxon>
        <taxon>Rhabditida</taxon>
        <taxon>Spirurina</taxon>
        <taxon>Ascaridomorpha</taxon>
        <taxon>Ascaridoidea</taxon>
        <taxon>Ascarididae</taxon>
        <taxon>Parascaris</taxon>
    </lineage>
</organism>
<feature type="region of interest" description="Disordered" evidence="1">
    <location>
        <begin position="197"/>
        <end position="218"/>
    </location>
</feature>
<dbReference type="PANTHER" id="PTHR13237">
    <property type="entry name" value="SOMETHING ABOUT SILENCING PROTEIN 10-RELATED"/>
    <property type="match status" value="1"/>
</dbReference>
<feature type="compositionally biased region" description="Basic residues" evidence="1">
    <location>
        <begin position="266"/>
        <end position="278"/>
    </location>
</feature>
<dbReference type="AlphaFoldDB" id="A0A914ZS91"/>
<name>A0A914ZS91_PARUN</name>
<dbReference type="PANTHER" id="PTHR13237:SF9">
    <property type="entry name" value="NEUROGUIDIN"/>
    <property type="match status" value="1"/>
</dbReference>
<dbReference type="Proteomes" id="UP000887569">
    <property type="component" value="Unplaced"/>
</dbReference>
<sequence length="314" mass="36539">MHEEQEDFARIVSECLKTSTEMVGCAQDFLKDIKHEEGREGISLFEVKNRDLLTYMSEVVYLMGKMSFAESIENCSALERCVFLRTVLERIRPVELKLKPYVEKAMSFSTSTSNSKQVLRPRPHLMKVTDEEGDEEPEENDEQTNNESSTIKKYVAPKLVALRYDEDEDVAKERVMERARRRALQSSLISELRAQYSEAPEEVQEEKGSRKMRQKDMERQRYEEDYMIRLQMSKKERHEHKLQRRQNVLNELLDFGDYMAMDEGKRTKKGTSHKKRRTSAMGGPKSKKGRSGGSRSLTTKGVGKRGKKYAKKRS</sequence>
<protein>
    <submittedName>
        <fullName evidence="3 4">Neuroguidin</fullName>
    </submittedName>
</protein>
<feature type="compositionally biased region" description="Basic residues" evidence="1">
    <location>
        <begin position="302"/>
        <end position="314"/>
    </location>
</feature>
<evidence type="ECO:0000313" key="3">
    <source>
        <dbReference type="WBParaSite" id="PgB12X_g021_t01"/>
    </source>
</evidence>
<feature type="compositionally biased region" description="Acidic residues" evidence="1">
    <location>
        <begin position="131"/>
        <end position="144"/>
    </location>
</feature>
<evidence type="ECO:0000256" key="1">
    <source>
        <dbReference type="SAM" id="MobiDB-lite"/>
    </source>
</evidence>
<feature type="region of interest" description="Disordered" evidence="1">
    <location>
        <begin position="259"/>
        <end position="314"/>
    </location>
</feature>
<dbReference type="GO" id="GO:0000462">
    <property type="term" value="P:maturation of SSU-rRNA from tricistronic rRNA transcript (SSU-rRNA, 5.8S rRNA, LSU-rRNA)"/>
    <property type="evidence" value="ECO:0007669"/>
    <property type="project" value="TreeGrafter"/>
</dbReference>
<feature type="region of interest" description="Disordered" evidence="1">
    <location>
        <begin position="113"/>
        <end position="150"/>
    </location>
</feature>
<keyword evidence="2" id="KW-1185">Reference proteome</keyword>
<proteinExistence type="predicted"/>
<dbReference type="GO" id="GO:0032040">
    <property type="term" value="C:small-subunit processome"/>
    <property type="evidence" value="ECO:0007669"/>
    <property type="project" value="TreeGrafter"/>
</dbReference>
<dbReference type="WBParaSite" id="PgB12X_g021_t02">
    <property type="protein sequence ID" value="PgB12X_g021_t02"/>
    <property type="gene ID" value="PgB12X_g021"/>
</dbReference>
<evidence type="ECO:0000313" key="4">
    <source>
        <dbReference type="WBParaSite" id="PgB12X_g021_t02"/>
    </source>
</evidence>
<accession>A0A914ZS91</accession>
<feature type="compositionally biased region" description="Basic and acidic residues" evidence="1">
    <location>
        <begin position="205"/>
        <end position="218"/>
    </location>
</feature>
<reference evidence="3 4" key="1">
    <citation type="submission" date="2022-11" db="UniProtKB">
        <authorList>
            <consortium name="WormBaseParasite"/>
        </authorList>
    </citation>
    <scope>IDENTIFICATION</scope>
</reference>
<dbReference type="WBParaSite" id="PgB12X_g021_t01">
    <property type="protein sequence ID" value="PgB12X_g021_t01"/>
    <property type="gene ID" value="PgB12X_g021"/>
</dbReference>